<gene>
    <name evidence="1" type="ORF">EZS27_005039</name>
</gene>
<comment type="caution">
    <text evidence="1">The sequence shown here is derived from an EMBL/GenBank/DDBJ whole genome shotgun (WGS) entry which is preliminary data.</text>
</comment>
<reference evidence="1" key="1">
    <citation type="submission" date="2019-03" db="EMBL/GenBank/DDBJ databases">
        <title>Single cell metagenomics reveals metabolic interactions within the superorganism composed of flagellate Streblomastix strix and complex community of Bacteroidetes bacteria on its surface.</title>
        <authorList>
            <person name="Treitli S.C."/>
            <person name="Kolisko M."/>
            <person name="Husnik F."/>
            <person name="Keeling P."/>
            <person name="Hampl V."/>
        </authorList>
    </citation>
    <scope>NUCLEOTIDE SEQUENCE</scope>
    <source>
        <strain evidence="1">STM</strain>
    </source>
</reference>
<dbReference type="EMBL" id="SNRY01000094">
    <property type="protein sequence ID" value="KAA6347484.1"/>
    <property type="molecule type" value="Genomic_DNA"/>
</dbReference>
<name>A0A5J4SMT2_9ZZZZ</name>
<organism evidence="1">
    <name type="scientific">termite gut metagenome</name>
    <dbReference type="NCBI Taxonomy" id="433724"/>
    <lineage>
        <taxon>unclassified sequences</taxon>
        <taxon>metagenomes</taxon>
        <taxon>organismal metagenomes</taxon>
    </lineage>
</organism>
<evidence type="ECO:0000313" key="1">
    <source>
        <dbReference type="EMBL" id="KAA6347484.1"/>
    </source>
</evidence>
<dbReference type="AlphaFoldDB" id="A0A5J4SMT2"/>
<protein>
    <submittedName>
        <fullName evidence="1">Uncharacterized protein</fullName>
    </submittedName>
</protein>
<accession>A0A5J4SMT2</accession>
<sequence length="32" mass="3636">MGNNHVYLFRNFELIIRIAFSNVGANGLQGNR</sequence>
<proteinExistence type="predicted"/>